<evidence type="ECO:0000256" key="6">
    <source>
        <dbReference type="ARBA" id="ARBA00022801"/>
    </source>
</evidence>
<reference evidence="17" key="3">
    <citation type="submission" date="2020-10" db="EMBL/GenBank/DDBJ databases">
        <authorList>
            <person name="Sedaghatjoo S."/>
        </authorList>
    </citation>
    <scope>NUCLEOTIDE SEQUENCE</scope>
    <source>
        <strain evidence="17">AZH3</strain>
    </source>
</reference>
<evidence type="ECO:0000313" key="18">
    <source>
        <dbReference type="EMBL" id="KAE8260562.1"/>
    </source>
</evidence>
<keyword evidence="7" id="KW-0347">Helicase</keyword>
<dbReference type="EMBL" id="LWDD02000463">
    <property type="protein sequence ID" value="KAE8260562.1"/>
    <property type="molecule type" value="Genomic_DNA"/>
</dbReference>
<dbReference type="CDD" id="cd18787">
    <property type="entry name" value="SF2_C_DEAD"/>
    <property type="match status" value="1"/>
</dbReference>
<evidence type="ECO:0000313" key="20">
    <source>
        <dbReference type="Proteomes" id="UP000836402"/>
    </source>
</evidence>
<dbReference type="Proteomes" id="UP000836402">
    <property type="component" value="Unassembled WGS sequence"/>
</dbReference>
<feature type="domain" description="Helicase ATP-binding" evidence="15">
    <location>
        <begin position="71"/>
        <end position="284"/>
    </location>
</feature>
<dbReference type="PROSITE" id="PS51192">
    <property type="entry name" value="HELICASE_ATP_BIND_1"/>
    <property type="match status" value="1"/>
</dbReference>
<feature type="compositionally biased region" description="Acidic residues" evidence="14">
    <location>
        <begin position="409"/>
        <end position="422"/>
    </location>
</feature>
<evidence type="ECO:0000256" key="4">
    <source>
        <dbReference type="ARBA" id="ARBA00022517"/>
    </source>
</evidence>
<dbReference type="Pfam" id="PF00270">
    <property type="entry name" value="DEAD"/>
    <property type="match status" value="1"/>
</dbReference>
<dbReference type="GO" id="GO:0003724">
    <property type="term" value="F:RNA helicase activity"/>
    <property type="evidence" value="ECO:0007669"/>
    <property type="project" value="UniProtKB-EC"/>
</dbReference>
<dbReference type="PANTHER" id="PTHR47959:SF21">
    <property type="entry name" value="DEAD-BOX HELICASE 56"/>
    <property type="match status" value="1"/>
</dbReference>
<dbReference type="InterPro" id="IPR014014">
    <property type="entry name" value="RNA_helicase_DEAD_Q_motif"/>
</dbReference>
<evidence type="ECO:0000313" key="17">
    <source>
        <dbReference type="EMBL" id="CAD6919824.1"/>
    </source>
</evidence>
<evidence type="ECO:0000256" key="3">
    <source>
        <dbReference type="ARBA" id="ARBA00012552"/>
    </source>
</evidence>
<comment type="subcellular location">
    <subcellularLocation>
        <location evidence="2">Nucleus</location>
    </subcellularLocation>
</comment>
<feature type="short sequence motif" description="Q motif" evidence="13">
    <location>
        <begin position="40"/>
        <end position="68"/>
    </location>
</feature>
<feature type="compositionally biased region" description="Basic and acidic residues" evidence="14">
    <location>
        <begin position="423"/>
        <end position="458"/>
    </location>
</feature>
<dbReference type="GO" id="GO:0005634">
    <property type="term" value="C:nucleus"/>
    <property type="evidence" value="ECO:0007669"/>
    <property type="project" value="UniProtKB-SubCell"/>
</dbReference>
<proteinExistence type="inferred from homology"/>
<dbReference type="GO" id="GO:0016787">
    <property type="term" value="F:hydrolase activity"/>
    <property type="evidence" value="ECO:0007669"/>
    <property type="project" value="UniProtKB-KW"/>
</dbReference>
<evidence type="ECO:0000256" key="9">
    <source>
        <dbReference type="ARBA" id="ARBA00022884"/>
    </source>
</evidence>
<keyword evidence="10" id="KW-0539">Nucleus</keyword>
<keyword evidence="5" id="KW-0547">Nucleotide-binding</keyword>
<comment type="caution">
    <text evidence="18">The sequence shown here is derived from an EMBL/GenBank/DDBJ whole genome shotgun (WGS) entry which is preliminary data.</text>
</comment>
<evidence type="ECO:0000256" key="11">
    <source>
        <dbReference type="ARBA" id="ARBA00038041"/>
    </source>
</evidence>
<dbReference type="GO" id="GO:0003723">
    <property type="term" value="F:RNA binding"/>
    <property type="evidence" value="ECO:0007669"/>
    <property type="project" value="UniProtKB-KW"/>
</dbReference>
<evidence type="ECO:0000256" key="14">
    <source>
        <dbReference type="SAM" id="MobiDB-lite"/>
    </source>
</evidence>
<dbReference type="PROSITE" id="PS51195">
    <property type="entry name" value="Q_MOTIF"/>
    <property type="match status" value="1"/>
</dbReference>
<comment type="function">
    <text evidence="1">ATP-binding RNA helicase involved in the biogenesis of 60S ribosomal subunits and is required for the normal formation of 25S and 5.8S rRNAs.</text>
</comment>
<organism evidence="18 19">
    <name type="scientific">Tilletia caries</name>
    <name type="common">wheat bunt fungus</name>
    <dbReference type="NCBI Taxonomy" id="13290"/>
    <lineage>
        <taxon>Eukaryota</taxon>
        <taxon>Fungi</taxon>
        <taxon>Dikarya</taxon>
        <taxon>Basidiomycota</taxon>
        <taxon>Ustilaginomycotina</taxon>
        <taxon>Exobasidiomycetes</taxon>
        <taxon>Tilletiales</taxon>
        <taxon>Tilletiaceae</taxon>
        <taxon>Tilletia</taxon>
    </lineage>
</organism>
<dbReference type="CDD" id="cd17961">
    <property type="entry name" value="DEADc_DDX56"/>
    <property type="match status" value="1"/>
</dbReference>
<reference evidence="18" key="1">
    <citation type="submission" date="2016-04" db="EMBL/GenBank/DDBJ databases">
        <authorList>
            <person name="Nguyen H.D."/>
            <person name="Kesanakurti P."/>
            <person name="Cullis J."/>
            <person name="Levesque C.A."/>
            <person name="Hambleton S."/>
        </authorList>
    </citation>
    <scope>NUCLEOTIDE SEQUENCE</scope>
    <source>
        <strain evidence="18">DAOMC 238032</strain>
    </source>
</reference>
<dbReference type="GO" id="GO:0042254">
    <property type="term" value="P:ribosome biogenesis"/>
    <property type="evidence" value="ECO:0007669"/>
    <property type="project" value="UniProtKB-KW"/>
</dbReference>
<dbReference type="SMART" id="SM00490">
    <property type="entry name" value="HELICc"/>
    <property type="match status" value="1"/>
</dbReference>
<keyword evidence="4" id="KW-0690">Ribosome biogenesis</keyword>
<dbReference type="SMART" id="SM00487">
    <property type="entry name" value="DEXDc"/>
    <property type="match status" value="1"/>
</dbReference>
<feature type="compositionally biased region" description="Acidic residues" evidence="14">
    <location>
        <begin position="459"/>
        <end position="488"/>
    </location>
</feature>
<dbReference type="InterPro" id="IPR011545">
    <property type="entry name" value="DEAD/DEAH_box_helicase_dom"/>
</dbReference>
<keyword evidence="8" id="KW-0067">ATP-binding</keyword>
<evidence type="ECO:0000256" key="8">
    <source>
        <dbReference type="ARBA" id="ARBA00022840"/>
    </source>
</evidence>
<sequence length="808" mass="87547">MAAETATKMAATKPATTTATTAPTTAKMMTAEEADKFSTFSAFQSLLDPRLLRALAHQGFSHPTPIQQHAIPLALAGNDILARARTGSGKTLAYALPVLHRILGAKRALPPSDPGRRATRALFLVPTRELAEQVTATLTTLLQLSSDTRSSSNNNSSSGSAANGDDDVLVVNLARDASASVHRLLLADRPDAVVSTPSRALKFLSASSSSSSSTGSATLNLSSLESLVIDEADIILSYGHDADLRALLASPTLSRTFQSFLMSATMTKDVSILKGLVMRKPVVLNLPDNQPAREGGAAVANPLSQFYVYLSEVDKFLLLYVILKLRLIRGKAIIFVNDTERCYRVKLFLEQFGLRACALNRELPINSRYHIVQEFNKGVYDYIIATDEPQRQFEQSEEAADAEERKEGEEEVEDEDAEEEEEQPAKDDDAAGKKRKRSEKEDADQQSKKKTKASKEDADKDEDEVGTDENIWESGDDDDDEEEAEAEADTSKSTKKQKQKQKKKNKRNAKGNANGNSNEYGVSRGIDFINVACVINFDLPTSHTAYTHRIGRTARAGKTGTALSFVVPRASWEKAHDAENTGTDSHWRAVGSASARGDERVWKRILRRERRAAGGPDSVGPAGGGENAAAGPKEWSYDQSQVDGFRYRMEDALRSVTKGGIREARVKELKEEILNSEKLKAYFEDNPRDLAYLRHDKALHPTRVQPHLKHIPSYLMPKLARDSGAGGGSSSTTGRASGVLRDDKGRNLGFVGFSKDAKKSTRRGGGSGGGERGGGRGGRGGGRGGRGSGGPGTGGKKTKKADPLKKFK</sequence>
<gene>
    <name evidence="18" type="ORF">A4X03_0g3792</name>
    <name evidence="17" type="ORF">JKIAZH3_G1262</name>
</gene>
<evidence type="ECO:0000256" key="2">
    <source>
        <dbReference type="ARBA" id="ARBA00004123"/>
    </source>
</evidence>
<name>A0A177UAA6_9BASI</name>
<feature type="compositionally biased region" description="Basic residues" evidence="14">
    <location>
        <begin position="493"/>
        <end position="509"/>
    </location>
</feature>
<keyword evidence="20" id="KW-1185">Reference proteome</keyword>
<dbReference type="InterPro" id="IPR027417">
    <property type="entry name" value="P-loop_NTPase"/>
</dbReference>
<evidence type="ECO:0000256" key="1">
    <source>
        <dbReference type="ARBA" id="ARBA00003706"/>
    </source>
</evidence>
<feature type="region of interest" description="Disordered" evidence="14">
    <location>
        <begin position="1"/>
        <end position="23"/>
    </location>
</feature>
<dbReference type="GO" id="GO:0005829">
    <property type="term" value="C:cytosol"/>
    <property type="evidence" value="ECO:0007669"/>
    <property type="project" value="TreeGrafter"/>
</dbReference>
<feature type="region of interest" description="Disordered" evidence="14">
    <location>
        <begin position="719"/>
        <end position="808"/>
    </location>
</feature>
<dbReference type="PANTHER" id="PTHR47959">
    <property type="entry name" value="ATP-DEPENDENT RNA HELICASE RHLE-RELATED"/>
    <property type="match status" value="1"/>
</dbReference>
<evidence type="ECO:0000256" key="13">
    <source>
        <dbReference type="PROSITE-ProRule" id="PRU00552"/>
    </source>
</evidence>
<evidence type="ECO:0000256" key="7">
    <source>
        <dbReference type="ARBA" id="ARBA00022806"/>
    </source>
</evidence>
<feature type="region of interest" description="Disordered" evidence="14">
    <location>
        <begin position="390"/>
        <end position="522"/>
    </location>
</feature>
<dbReference type="EMBL" id="CAJHJG010002378">
    <property type="protein sequence ID" value="CAD6919824.1"/>
    <property type="molecule type" value="Genomic_DNA"/>
</dbReference>
<evidence type="ECO:0000256" key="5">
    <source>
        <dbReference type="ARBA" id="ARBA00022741"/>
    </source>
</evidence>
<dbReference type="Pfam" id="PF00271">
    <property type="entry name" value="Helicase_C"/>
    <property type="match status" value="2"/>
</dbReference>
<comment type="similarity">
    <text evidence="11">Belongs to the DEAD box helicase family. DDX56/DBP9 subfamily.</text>
</comment>
<dbReference type="Proteomes" id="UP000077671">
    <property type="component" value="Unassembled WGS sequence"/>
</dbReference>
<keyword evidence="9" id="KW-0694">RNA-binding</keyword>
<feature type="compositionally biased region" description="Gly residues" evidence="14">
    <location>
        <begin position="763"/>
        <end position="795"/>
    </location>
</feature>
<accession>A0A177UAA6</accession>
<feature type="region of interest" description="Disordered" evidence="14">
    <location>
        <begin position="612"/>
        <end position="632"/>
    </location>
</feature>
<reference evidence="18" key="2">
    <citation type="journal article" date="2019" name="IMA Fungus">
        <title>Genome sequencing and comparison of five Tilletia species to identify candidate genes for the detection of regulated species infecting wheat.</title>
        <authorList>
            <person name="Nguyen H.D.T."/>
            <person name="Sultana T."/>
            <person name="Kesanakurti P."/>
            <person name="Hambleton S."/>
        </authorList>
    </citation>
    <scope>NUCLEOTIDE SEQUENCE</scope>
    <source>
        <strain evidence="18">DAOMC 238032</strain>
    </source>
</reference>
<dbReference type="InterPro" id="IPR001650">
    <property type="entry name" value="Helicase_C-like"/>
</dbReference>
<dbReference type="AlphaFoldDB" id="A0A177UAA6"/>
<evidence type="ECO:0000256" key="10">
    <source>
        <dbReference type="ARBA" id="ARBA00023242"/>
    </source>
</evidence>
<evidence type="ECO:0000259" key="15">
    <source>
        <dbReference type="PROSITE" id="PS51192"/>
    </source>
</evidence>
<dbReference type="GO" id="GO:0010467">
    <property type="term" value="P:gene expression"/>
    <property type="evidence" value="ECO:0007669"/>
    <property type="project" value="UniProtKB-ARBA"/>
</dbReference>
<evidence type="ECO:0000259" key="16">
    <source>
        <dbReference type="PROSITE" id="PS51195"/>
    </source>
</evidence>
<dbReference type="Gene3D" id="3.40.50.300">
    <property type="entry name" value="P-loop containing nucleotide triphosphate hydrolases"/>
    <property type="match status" value="2"/>
</dbReference>
<feature type="domain" description="DEAD-box RNA helicase Q" evidence="16">
    <location>
        <begin position="40"/>
        <end position="68"/>
    </location>
</feature>
<dbReference type="InterPro" id="IPR050079">
    <property type="entry name" value="DEAD_box_RNA_helicase"/>
</dbReference>
<comment type="catalytic activity">
    <reaction evidence="12">
        <text>ATP + H2O = ADP + phosphate + H(+)</text>
        <dbReference type="Rhea" id="RHEA:13065"/>
        <dbReference type="ChEBI" id="CHEBI:15377"/>
        <dbReference type="ChEBI" id="CHEBI:15378"/>
        <dbReference type="ChEBI" id="CHEBI:30616"/>
        <dbReference type="ChEBI" id="CHEBI:43474"/>
        <dbReference type="ChEBI" id="CHEBI:456216"/>
        <dbReference type="EC" id="3.6.4.13"/>
    </reaction>
</comment>
<evidence type="ECO:0000313" key="19">
    <source>
        <dbReference type="Proteomes" id="UP000077671"/>
    </source>
</evidence>
<dbReference type="SUPFAM" id="SSF52540">
    <property type="entry name" value="P-loop containing nucleoside triphosphate hydrolases"/>
    <property type="match status" value="2"/>
</dbReference>
<dbReference type="GO" id="GO:0005524">
    <property type="term" value="F:ATP binding"/>
    <property type="evidence" value="ECO:0007669"/>
    <property type="project" value="UniProtKB-KW"/>
</dbReference>
<evidence type="ECO:0000256" key="12">
    <source>
        <dbReference type="ARBA" id="ARBA00047984"/>
    </source>
</evidence>
<protein>
    <recommendedName>
        <fullName evidence="3">RNA helicase</fullName>
        <ecNumber evidence="3">3.6.4.13</ecNumber>
    </recommendedName>
</protein>
<dbReference type="EC" id="3.6.4.13" evidence="3"/>
<dbReference type="InterPro" id="IPR014001">
    <property type="entry name" value="Helicase_ATP-bd"/>
</dbReference>
<keyword evidence="6" id="KW-0378">Hydrolase</keyword>